<dbReference type="EMBL" id="CYRY02028277">
    <property type="protein sequence ID" value="VCW99339.1"/>
    <property type="molecule type" value="Genomic_DNA"/>
</dbReference>
<evidence type="ECO:0000256" key="3">
    <source>
        <dbReference type="ARBA" id="ARBA00023274"/>
    </source>
</evidence>
<dbReference type="PANTHER" id="PTHR11721:SF3">
    <property type="entry name" value="LARGE RIBOSOMAL SUBUNIT PROTEIN UL15"/>
    <property type="match status" value="1"/>
</dbReference>
<dbReference type="GO" id="GO:0003735">
    <property type="term" value="F:structural constituent of ribosome"/>
    <property type="evidence" value="ECO:0007669"/>
    <property type="project" value="TreeGrafter"/>
</dbReference>
<gene>
    <name evidence="7" type="ORF">BN2614_LOCUS1</name>
</gene>
<evidence type="ECO:0000256" key="6">
    <source>
        <dbReference type="ARBA" id="ARBA00035527"/>
    </source>
</evidence>
<comment type="similarity">
    <text evidence="1">Belongs to the universal ribosomal protein uL15 family.</text>
</comment>
<name>A0A9X9LY29_GULGU</name>
<dbReference type="GO" id="GO:0022625">
    <property type="term" value="C:cytosolic large ribosomal subunit"/>
    <property type="evidence" value="ECO:0007669"/>
    <property type="project" value="TreeGrafter"/>
</dbReference>
<keyword evidence="8" id="KW-1185">Reference proteome</keyword>
<evidence type="ECO:0000313" key="7">
    <source>
        <dbReference type="EMBL" id="VCW99339.1"/>
    </source>
</evidence>
<dbReference type="InterPro" id="IPR036227">
    <property type="entry name" value="Ribosomal_uL15/eL18_sf"/>
</dbReference>
<evidence type="ECO:0000256" key="4">
    <source>
        <dbReference type="ARBA" id="ARBA00023278"/>
    </source>
</evidence>
<accession>A0A9X9LY29</accession>
<dbReference type="Gene3D" id="3.100.10.10">
    <property type="match status" value="1"/>
</dbReference>
<dbReference type="Proteomes" id="UP000269945">
    <property type="component" value="Unassembled WGS sequence"/>
</dbReference>
<evidence type="ECO:0000256" key="1">
    <source>
        <dbReference type="ARBA" id="ARBA00007320"/>
    </source>
</evidence>
<evidence type="ECO:0000256" key="5">
    <source>
        <dbReference type="ARBA" id="ARBA00035200"/>
    </source>
</evidence>
<sequence length="97" mass="10723">MMLAACVTTRSASTNITQVTLENSVRHYSLKRNQSLRPTVDLDKLWTSVSEQTPVNAAKHRTGVVPITDVLCPAYCKVLGEGKAPQRACHCEGRILW</sequence>
<organism evidence="7 8">
    <name type="scientific">Gulo gulo</name>
    <name type="common">Wolverine</name>
    <name type="synonym">Gluton</name>
    <dbReference type="NCBI Taxonomy" id="48420"/>
    <lineage>
        <taxon>Eukaryota</taxon>
        <taxon>Metazoa</taxon>
        <taxon>Chordata</taxon>
        <taxon>Craniata</taxon>
        <taxon>Vertebrata</taxon>
        <taxon>Euteleostomi</taxon>
        <taxon>Mammalia</taxon>
        <taxon>Eutheria</taxon>
        <taxon>Laurasiatheria</taxon>
        <taxon>Carnivora</taxon>
        <taxon>Caniformia</taxon>
        <taxon>Musteloidea</taxon>
        <taxon>Mustelidae</taxon>
        <taxon>Guloninae</taxon>
        <taxon>Gulo</taxon>
    </lineage>
</organism>
<keyword evidence="2" id="KW-0689">Ribosomal protein</keyword>
<dbReference type="AlphaFoldDB" id="A0A9X9LY29"/>
<dbReference type="SUPFAM" id="SSF52080">
    <property type="entry name" value="Ribosomal proteins L15p and L18e"/>
    <property type="match status" value="1"/>
</dbReference>
<keyword evidence="4" id="KW-0379">Hydroxylation</keyword>
<evidence type="ECO:0000256" key="2">
    <source>
        <dbReference type="ARBA" id="ARBA00022980"/>
    </source>
</evidence>
<proteinExistence type="inferred from homology"/>
<evidence type="ECO:0000313" key="8">
    <source>
        <dbReference type="Proteomes" id="UP000269945"/>
    </source>
</evidence>
<reference evidence="7 8" key="1">
    <citation type="submission" date="2018-10" db="EMBL/GenBank/DDBJ databases">
        <authorList>
            <person name="Ekblom R."/>
            <person name="Jareborg N."/>
        </authorList>
    </citation>
    <scope>NUCLEOTIDE SEQUENCE [LARGE SCALE GENOMIC DNA]</scope>
    <source>
        <tissue evidence="7">Muscle</tissue>
    </source>
</reference>
<keyword evidence="3" id="KW-0687">Ribonucleoprotein</keyword>
<comment type="caution">
    <text evidence="7">The sequence shown here is derived from an EMBL/GenBank/DDBJ whole genome shotgun (WGS) entry which is preliminary data.</text>
</comment>
<protein>
    <recommendedName>
        <fullName evidence="5">Large ribosomal subunit protein uL15</fullName>
    </recommendedName>
    <alternativeName>
        <fullName evidence="6">60S ribosomal protein L27a</fullName>
    </alternativeName>
</protein>
<dbReference type="PANTHER" id="PTHR11721">
    <property type="entry name" value="60S RIBOSOMAL PROTEIN L27A"/>
    <property type="match status" value="1"/>
</dbReference>